<evidence type="ECO:0000256" key="1">
    <source>
        <dbReference type="SAM" id="MobiDB-lite"/>
    </source>
</evidence>
<protein>
    <submittedName>
        <fullName evidence="2">Uncharacterized protein</fullName>
    </submittedName>
</protein>
<reference evidence="2 3" key="1">
    <citation type="submission" date="2018-11" db="EMBL/GenBank/DDBJ databases">
        <title>Genomes From Bacteria Associated with the Canine Oral Cavity: a Test Case for Automated Genome-Based Taxonomic Assignment.</title>
        <authorList>
            <person name="Coil D.A."/>
            <person name="Jospin G."/>
            <person name="Darling A.E."/>
            <person name="Wallis C."/>
            <person name="Davis I.J."/>
            <person name="Harris S."/>
            <person name="Eisen J.A."/>
            <person name="Holcombe L.J."/>
            <person name="O'Flynn C."/>
        </authorList>
    </citation>
    <scope>NUCLEOTIDE SEQUENCE [LARGE SCALE GENOMIC DNA]</scope>
    <source>
        <strain evidence="2 3">OH887_COT-365</strain>
    </source>
</reference>
<evidence type="ECO:0000313" key="2">
    <source>
        <dbReference type="EMBL" id="RRD03540.1"/>
    </source>
</evidence>
<name>A0A3P1T2I2_9ACTN</name>
<dbReference type="Proteomes" id="UP000280819">
    <property type="component" value="Unassembled WGS sequence"/>
</dbReference>
<sequence>MRINAEGLKDWPDPDAIHDGASNLQAAGGEFFEAVGAARNIWRELSAHYWTESAENLYAALNHPADVSAASVQNSTTFVAGALTVFGGEIGVLRTYIPALEQEAEAYNSYTRSASDEPGTPEAAAEEERARQEQGRDLQQRIDDLVKRYEEAIDKCNDLLNGISEDGLPSEDSAAWLDFLASFGVNVGMAGLKAAAAAWVVDTCTTTIRHYDTGPNGETIPRRVRPRNRYVDRHHRMDWRRLIETDNVKNGSYLERFRRNLKGSFVTPPNMVERHGGVTNRVHSDTTGHTTEGRMNHRTAASSVGRGLGRALGAAGTALLLHSEYEQADQRLKEERPELSDDERFAHAAGTAAARGGSQILVSAVAGAAIGSALPVGGTAVGLVVGLAVGVAMSIPTGDDKSIGDRIGDVGEGAFNMAVDLFSSPVPQGP</sequence>
<comment type="caution">
    <text evidence="2">The sequence shown here is derived from an EMBL/GenBank/DDBJ whole genome shotgun (WGS) entry which is preliminary data.</text>
</comment>
<dbReference type="AlphaFoldDB" id="A0A3P1T2I2"/>
<proteinExistence type="predicted"/>
<gene>
    <name evidence="2" type="ORF">EII34_13175</name>
</gene>
<feature type="region of interest" description="Disordered" evidence="1">
    <location>
        <begin position="108"/>
        <end position="137"/>
    </location>
</feature>
<feature type="compositionally biased region" description="Basic and acidic residues" evidence="1">
    <location>
        <begin position="126"/>
        <end position="137"/>
    </location>
</feature>
<feature type="region of interest" description="Disordered" evidence="1">
    <location>
        <begin position="274"/>
        <end position="293"/>
    </location>
</feature>
<dbReference type="EMBL" id="RQZG01000018">
    <property type="protein sequence ID" value="RRD03540.1"/>
    <property type="molecule type" value="Genomic_DNA"/>
</dbReference>
<evidence type="ECO:0000313" key="3">
    <source>
        <dbReference type="Proteomes" id="UP000280819"/>
    </source>
</evidence>
<dbReference type="RefSeq" id="WP_124845632.1">
    <property type="nucleotide sequence ID" value="NZ_RQZG01000018.1"/>
</dbReference>
<organism evidence="2 3">
    <name type="scientific">Arachnia propionica</name>
    <dbReference type="NCBI Taxonomy" id="1750"/>
    <lineage>
        <taxon>Bacteria</taxon>
        <taxon>Bacillati</taxon>
        <taxon>Actinomycetota</taxon>
        <taxon>Actinomycetes</taxon>
        <taxon>Propionibacteriales</taxon>
        <taxon>Propionibacteriaceae</taxon>
        <taxon>Arachnia</taxon>
    </lineage>
</organism>
<dbReference type="OrthoDB" id="3917849at2"/>
<accession>A0A3P1T2I2</accession>